<accession>A0A9P6ETR7</accession>
<evidence type="ECO:0000313" key="3">
    <source>
        <dbReference type="Proteomes" id="UP000780801"/>
    </source>
</evidence>
<comment type="caution">
    <text evidence="2">The sequence shown here is derived from an EMBL/GenBank/DDBJ whole genome shotgun (WGS) entry which is preliminary data.</text>
</comment>
<dbReference type="Proteomes" id="UP000780801">
    <property type="component" value="Unassembled WGS sequence"/>
</dbReference>
<protein>
    <submittedName>
        <fullName evidence="2">Uncharacterized protein</fullName>
    </submittedName>
</protein>
<sequence>DEDGLHFTEHGSPSDATGWITPVREITPTASPAAKLHSPPAIDRGYTAEVVAGRHPISQSSTGWANSHYDCSAGSDNDSDKENRPPSAQVYDPSEDEDRFSEEDSLIEIDPANAYSYGNRYGIRERAESSIEYVGGYADENVDEYSDGYEDEYPYKRPEAIEDEINDNDWAAADDPYMGSAYL</sequence>
<feature type="non-terminal residue" evidence="2">
    <location>
        <position position="183"/>
    </location>
</feature>
<proteinExistence type="predicted"/>
<feature type="non-terminal residue" evidence="2">
    <location>
        <position position="1"/>
    </location>
</feature>
<keyword evidence="3" id="KW-1185">Reference proteome</keyword>
<evidence type="ECO:0000313" key="2">
    <source>
        <dbReference type="EMBL" id="KAF9536021.1"/>
    </source>
</evidence>
<gene>
    <name evidence="2" type="ORF">BGW38_010342</name>
</gene>
<dbReference type="AlphaFoldDB" id="A0A9P6ETR7"/>
<feature type="compositionally biased region" description="Acidic residues" evidence="1">
    <location>
        <begin position="93"/>
        <end position="107"/>
    </location>
</feature>
<feature type="region of interest" description="Disordered" evidence="1">
    <location>
        <begin position="1"/>
        <end position="107"/>
    </location>
</feature>
<reference evidence="2" key="1">
    <citation type="journal article" date="2020" name="Fungal Divers.">
        <title>Resolving the Mortierellaceae phylogeny through synthesis of multi-gene phylogenetics and phylogenomics.</title>
        <authorList>
            <person name="Vandepol N."/>
            <person name="Liber J."/>
            <person name="Desiro A."/>
            <person name="Na H."/>
            <person name="Kennedy M."/>
            <person name="Barry K."/>
            <person name="Grigoriev I.V."/>
            <person name="Miller A.N."/>
            <person name="O'Donnell K."/>
            <person name="Stajich J.E."/>
            <person name="Bonito G."/>
        </authorList>
    </citation>
    <scope>NUCLEOTIDE SEQUENCE</scope>
    <source>
        <strain evidence="2">KOD1015</strain>
    </source>
</reference>
<dbReference type="EMBL" id="JAABOA010008267">
    <property type="protein sequence ID" value="KAF9536021.1"/>
    <property type="molecule type" value="Genomic_DNA"/>
</dbReference>
<evidence type="ECO:0000256" key="1">
    <source>
        <dbReference type="SAM" id="MobiDB-lite"/>
    </source>
</evidence>
<organism evidence="2 3">
    <name type="scientific">Lunasporangiospora selenospora</name>
    <dbReference type="NCBI Taxonomy" id="979761"/>
    <lineage>
        <taxon>Eukaryota</taxon>
        <taxon>Fungi</taxon>
        <taxon>Fungi incertae sedis</taxon>
        <taxon>Mucoromycota</taxon>
        <taxon>Mortierellomycotina</taxon>
        <taxon>Mortierellomycetes</taxon>
        <taxon>Mortierellales</taxon>
        <taxon>Mortierellaceae</taxon>
        <taxon>Lunasporangiospora</taxon>
    </lineage>
</organism>
<name>A0A9P6ETR7_9FUNG</name>